<dbReference type="NCBIfam" id="TIGR01469">
    <property type="entry name" value="cobA_cysG_Cterm"/>
    <property type="match status" value="1"/>
</dbReference>
<evidence type="ECO:0000313" key="8">
    <source>
        <dbReference type="EMBL" id="PMQ19063.1"/>
    </source>
</evidence>
<dbReference type="Gene3D" id="3.40.1010.10">
    <property type="entry name" value="Cobalt-precorrin-4 Transmethylase, Domain 1"/>
    <property type="match status" value="1"/>
</dbReference>
<dbReference type="AlphaFoldDB" id="A0A2N7RYT7"/>
<evidence type="ECO:0000256" key="3">
    <source>
        <dbReference type="ARBA" id="ARBA00022679"/>
    </source>
</evidence>
<organism evidence="8 9">
    <name type="scientific">Glutamicibacter arilaitensis</name>
    <dbReference type="NCBI Taxonomy" id="256701"/>
    <lineage>
        <taxon>Bacteria</taxon>
        <taxon>Bacillati</taxon>
        <taxon>Actinomycetota</taxon>
        <taxon>Actinomycetes</taxon>
        <taxon>Micrococcales</taxon>
        <taxon>Micrococcaceae</taxon>
        <taxon>Glutamicibacter</taxon>
    </lineage>
</organism>
<evidence type="ECO:0000256" key="2">
    <source>
        <dbReference type="ARBA" id="ARBA00022603"/>
    </source>
</evidence>
<dbReference type="InterPro" id="IPR014776">
    <property type="entry name" value="4pyrrole_Mease_sub2"/>
</dbReference>
<evidence type="ECO:0000256" key="4">
    <source>
        <dbReference type="ARBA" id="ARBA00022691"/>
    </source>
</evidence>
<dbReference type="PANTHER" id="PTHR45790">
    <property type="entry name" value="SIROHEME SYNTHASE-RELATED"/>
    <property type="match status" value="1"/>
</dbReference>
<dbReference type="RefSeq" id="WP_013350061.1">
    <property type="nucleotide sequence ID" value="NZ_JABUYH010000028.1"/>
</dbReference>
<dbReference type="Pfam" id="PF00590">
    <property type="entry name" value="TP_methylase"/>
    <property type="match status" value="1"/>
</dbReference>
<dbReference type="Gene3D" id="3.30.950.10">
    <property type="entry name" value="Methyltransferase, Cobalt-precorrin-4 Transmethylase, Domain 2"/>
    <property type="match status" value="1"/>
</dbReference>
<dbReference type="PANTHER" id="PTHR45790:SF3">
    <property type="entry name" value="S-ADENOSYL-L-METHIONINE-DEPENDENT UROPORPHYRINOGEN III METHYLTRANSFERASE, CHLOROPLASTIC"/>
    <property type="match status" value="1"/>
</dbReference>
<sequence length="339" mass="35177">MIGIDLELTGCTVLIAGSKSGSNKAVKRFKSQGATVLTAQEPFTAIQLLEQASLLVICDAEPERFASVTQASRIPVMHLEPTSQTGSITLLGGGPGALDLLTLRGVHALADAEVIFADRLGPAEHLPLLAPQAKIIDVGKLPGHHKLTQREIEAQMIETARGGANVVRLKGGDPFVFGRGYEEITAATAAGIPVNVIPGLSSCLTVPAVAGIPVTARGINTMFTVVSAHDPLTDIQLEHLSKLGGSIVILMGMGTIEQTVAGLHRVGMDGQMPCAIIESGTTQKQRTSYTQLDKLAQTARGHSNPAVIVIGEVAGLPAALASIAVQDEPGLLAPQLEVA</sequence>
<keyword evidence="4" id="KW-0949">S-adenosyl-L-methionine</keyword>
<evidence type="ECO:0000259" key="7">
    <source>
        <dbReference type="Pfam" id="PF00590"/>
    </source>
</evidence>
<dbReference type="PROSITE" id="PS00840">
    <property type="entry name" value="SUMT_2"/>
    <property type="match status" value="1"/>
</dbReference>
<evidence type="ECO:0000256" key="5">
    <source>
        <dbReference type="ARBA" id="ARBA00023244"/>
    </source>
</evidence>
<evidence type="ECO:0000313" key="9">
    <source>
        <dbReference type="Proteomes" id="UP000235739"/>
    </source>
</evidence>
<dbReference type="InterPro" id="IPR003043">
    <property type="entry name" value="Uropor_MeTrfase_CS"/>
</dbReference>
<reference evidence="8 9" key="1">
    <citation type="journal article" date="2017" name="Elife">
        <title>Extensive horizontal gene transfer in cheese-associated bacteria.</title>
        <authorList>
            <person name="Bonham K.S."/>
            <person name="Wolfe B.E."/>
            <person name="Dutton R.J."/>
        </authorList>
    </citation>
    <scope>NUCLEOTIDE SEQUENCE [LARGE SCALE GENOMIC DNA]</scope>
    <source>
        <strain evidence="8 9">JB182</strain>
    </source>
</reference>
<keyword evidence="3 6" id="KW-0808">Transferase</keyword>
<dbReference type="EC" id="2.1.1.107" evidence="1"/>
<proteinExistence type="inferred from homology"/>
<dbReference type="EMBL" id="PNQX01000003">
    <property type="protein sequence ID" value="PMQ19063.1"/>
    <property type="molecule type" value="Genomic_DNA"/>
</dbReference>
<evidence type="ECO:0000256" key="6">
    <source>
        <dbReference type="RuleBase" id="RU003960"/>
    </source>
</evidence>
<gene>
    <name evidence="8" type="primary">cobA</name>
    <name evidence="8" type="ORF">CIK84_17120</name>
</gene>
<dbReference type="InterPro" id="IPR035996">
    <property type="entry name" value="4pyrrol_Methylase_sf"/>
</dbReference>
<dbReference type="OMA" id="NTLVFYM"/>
<comment type="similarity">
    <text evidence="6">Belongs to the precorrin methyltransferase family.</text>
</comment>
<keyword evidence="5" id="KW-0627">Porphyrin biosynthesis</keyword>
<dbReference type="FunFam" id="3.40.1010.10:FF:000001">
    <property type="entry name" value="Siroheme synthase"/>
    <property type="match status" value="1"/>
</dbReference>
<dbReference type="SUPFAM" id="SSF53790">
    <property type="entry name" value="Tetrapyrrole methylase"/>
    <property type="match status" value="1"/>
</dbReference>
<dbReference type="GO" id="GO:0019354">
    <property type="term" value="P:siroheme biosynthetic process"/>
    <property type="evidence" value="ECO:0007669"/>
    <property type="project" value="InterPro"/>
</dbReference>
<dbReference type="CDD" id="cd11642">
    <property type="entry name" value="SUMT"/>
    <property type="match status" value="1"/>
</dbReference>
<feature type="domain" description="Tetrapyrrole methylase" evidence="7">
    <location>
        <begin position="88"/>
        <end position="295"/>
    </location>
</feature>
<dbReference type="InterPro" id="IPR014777">
    <property type="entry name" value="4pyrrole_Mease_sub1"/>
</dbReference>
<keyword evidence="2 6" id="KW-0489">Methyltransferase</keyword>
<dbReference type="NCBIfam" id="NF004790">
    <property type="entry name" value="PRK06136.1"/>
    <property type="match status" value="1"/>
</dbReference>
<accession>A0A2N7RYT7</accession>
<dbReference type="GeneID" id="303186315"/>
<comment type="caution">
    <text evidence="8">The sequence shown here is derived from an EMBL/GenBank/DDBJ whole genome shotgun (WGS) entry which is preliminary data.</text>
</comment>
<protein>
    <recommendedName>
        <fullName evidence="1">uroporphyrinogen-III C-methyltransferase</fullName>
        <ecNumber evidence="1">2.1.1.107</ecNumber>
    </recommendedName>
</protein>
<dbReference type="GO" id="GO:0032259">
    <property type="term" value="P:methylation"/>
    <property type="evidence" value="ECO:0007669"/>
    <property type="project" value="UniProtKB-KW"/>
</dbReference>
<dbReference type="InterPro" id="IPR050161">
    <property type="entry name" value="Siro_Cobalamin_biosynth"/>
</dbReference>
<dbReference type="InterPro" id="IPR000878">
    <property type="entry name" value="4pyrrol_Mease"/>
</dbReference>
<name>A0A2N7RYT7_9MICC</name>
<evidence type="ECO:0000256" key="1">
    <source>
        <dbReference type="ARBA" id="ARBA00012162"/>
    </source>
</evidence>
<dbReference type="GO" id="GO:0004851">
    <property type="term" value="F:uroporphyrin-III C-methyltransferase activity"/>
    <property type="evidence" value="ECO:0007669"/>
    <property type="project" value="UniProtKB-EC"/>
</dbReference>
<dbReference type="InterPro" id="IPR006366">
    <property type="entry name" value="CobA/CysG_C"/>
</dbReference>
<dbReference type="Proteomes" id="UP000235739">
    <property type="component" value="Unassembled WGS sequence"/>
</dbReference>